<reference evidence="2" key="1">
    <citation type="submission" date="2022-11" db="EMBL/GenBank/DDBJ databases">
        <authorList>
            <person name="Scott C."/>
            <person name="Bruce N."/>
        </authorList>
    </citation>
    <scope>NUCLEOTIDE SEQUENCE</scope>
</reference>
<evidence type="ECO:0000313" key="3">
    <source>
        <dbReference type="Proteomes" id="UP000838763"/>
    </source>
</evidence>
<feature type="signal peptide" evidence="1">
    <location>
        <begin position="1"/>
        <end position="20"/>
    </location>
</feature>
<gene>
    <name evidence="2" type="ORF">PPNO1_LOCUS3979</name>
</gene>
<organism evidence="2 3">
    <name type="scientific">Parascedosporium putredinis</name>
    <dbReference type="NCBI Taxonomy" id="1442378"/>
    <lineage>
        <taxon>Eukaryota</taxon>
        <taxon>Fungi</taxon>
        <taxon>Dikarya</taxon>
        <taxon>Ascomycota</taxon>
        <taxon>Pezizomycotina</taxon>
        <taxon>Sordariomycetes</taxon>
        <taxon>Hypocreomycetidae</taxon>
        <taxon>Microascales</taxon>
        <taxon>Microascaceae</taxon>
        <taxon>Parascedosporium</taxon>
    </lineage>
</organism>
<sequence length="170" mass="17629">MATMGFGFGVFLLYSRINSAALSSASPPISPITMMPSVSSCSKNSFSPSTSVVPASISPPIPTTMLCPRPTLSTALGDDAHLAPFVLLIRHNANPALFRRDDARTVGPNQSGFRLCSQDLVNAQHIMYGDVLGHGNNEGTSASIASRIAWAANGAGTKTDVACGFTSSIA</sequence>
<dbReference type="AlphaFoldDB" id="A0A9P1MAB9"/>
<evidence type="ECO:0000313" key="2">
    <source>
        <dbReference type="EMBL" id="CAI4214248.1"/>
    </source>
</evidence>
<keyword evidence="1" id="KW-0732">Signal</keyword>
<keyword evidence="3" id="KW-1185">Reference proteome</keyword>
<proteinExistence type="predicted"/>
<dbReference type="EMBL" id="CALLCH030000010">
    <property type="protein sequence ID" value="CAI4214248.1"/>
    <property type="molecule type" value="Genomic_DNA"/>
</dbReference>
<evidence type="ECO:0000256" key="1">
    <source>
        <dbReference type="SAM" id="SignalP"/>
    </source>
</evidence>
<accession>A0A9P1MAB9</accession>
<dbReference type="Proteomes" id="UP000838763">
    <property type="component" value="Unassembled WGS sequence"/>
</dbReference>
<name>A0A9P1MAB9_9PEZI</name>
<feature type="chain" id="PRO_5040320529" evidence="1">
    <location>
        <begin position="21"/>
        <end position="170"/>
    </location>
</feature>
<comment type="caution">
    <text evidence="2">The sequence shown here is derived from an EMBL/GenBank/DDBJ whole genome shotgun (WGS) entry which is preliminary data.</text>
</comment>
<protein>
    <submittedName>
        <fullName evidence="2">Uncharacterized protein</fullName>
    </submittedName>
</protein>